<reference evidence="2 3" key="1">
    <citation type="submission" date="2020-08" db="EMBL/GenBank/DDBJ databases">
        <title>Genome sequence of Hymenobacter qilianensis JCM 19763T.</title>
        <authorList>
            <person name="Hyun D.-W."/>
            <person name="Bae J.-W."/>
        </authorList>
    </citation>
    <scope>NUCLEOTIDE SEQUENCE [LARGE SCALE GENOMIC DNA]</scope>
    <source>
        <strain evidence="2 3">JCM 19763</strain>
        <plasmid evidence="2 3">p_unnamed2</plasmid>
    </source>
</reference>
<keyword evidence="2" id="KW-0614">Plasmid</keyword>
<dbReference type="Pfam" id="PF13595">
    <property type="entry name" value="DUF4138"/>
    <property type="match status" value="1"/>
</dbReference>
<organism evidence="2 3">
    <name type="scientific">Hymenobacter qilianensis</name>
    <dbReference type="NCBI Taxonomy" id="1385715"/>
    <lineage>
        <taxon>Bacteria</taxon>
        <taxon>Pseudomonadati</taxon>
        <taxon>Bacteroidota</taxon>
        <taxon>Cytophagia</taxon>
        <taxon>Cytophagales</taxon>
        <taxon>Hymenobacteraceae</taxon>
        <taxon>Hymenobacter</taxon>
    </lineage>
</organism>
<keyword evidence="1" id="KW-0732">Signal</keyword>
<geneLocation type="plasmid" evidence="2 3">
    <name>p_unnamed2</name>
</geneLocation>
<sequence>MRKSLLSLALFALLGSSTLAVAQQKPSVAPLKPLMYLAIESEHLIASYHLGVGFQKTTHLIFPTAVTYVDLGSGSIIADKAQGAENIVKVKANAAGFAQTNMTVLTSDGKLYSFLVDYEKDPKIINLNFAGAAGNGAGGAAVGLASQASAPRHSVEATAAEVSGKKRTLRRRRMAKDDMMLSLHGLYTADDLFYFQLSMLNKSNIGYDIDFLKFTVRDKKQVKRTAMQESELAPRYVYNSQLSGIPGTRQLERVYVVPKFTIPDDKVLIVELFEKGGGRHLSLTITNQDILRARVLPASPATVATR</sequence>
<dbReference type="InterPro" id="IPR022298">
    <property type="entry name" value="Conjug_transposon_TraN"/>
</dbReference>
<keyword evidence="3" id="KW-1185">Reference proteome</keyword>
<evidence type="ECO:0000313" key="3">
    <source>
        <dbReference type="Proteomes" id="UP000516093"/>
    </source>
</evidence>
<feature type="chain" id="PRO_5028805133" evidence="1">
    <location>
        <begin position="23"/>
        <end position="306"/>
    </location>
</feature>
<dbReference type="Proteomes" id="UP000516093">
    <property type="component" value="Plasmid p_unnamed2"/>
</dbReference>
<dbReference type="AlphaFoldDB" id="A0A7H0H1K9"/>
<evidence type="ECO:0000313" key="2">
    <source>
        <dbReference type="EMBL" id="QNP54425.1"/>
    </source>
</evidence>
<accession>A0A7H0H1K9</accession>
<feature type="signal peptide" evidence="1">
    <location>
        <begin position="1"/>
        <end position="22"/>
    </location>
</feature>
<dbReference type="KEGG" id="hqi:H9L05_21870"/>
<dbReference type="EMBL" id="CP060786">
    <property type="protein sequence ID" value="QNP54425.1"/>
    <property type="molecule type" value="Genomic_DNA"/>
</dbReference>
<dbReference type="NCBIfam" id="TIGR03780">
    <property type="entry name" value="Bac_Flav_CT_N"/>
    <property type="match status" value="1"/>
</dbReference>
<dbReference type="RefSeq" id="WP_187734584.1">
    <property type="nucleotide sequence ID" value="NZ_BMFN01000006.1"/>
</dbReference>
<protein>
    <submittedName>
        <fullName evidence="2">Conjugative transposon protein TraN</fullName>
    </submittedName>
</protein>
<proteinExistence type="predicted"/>
<gene>
    <name evidence="2" type="primary">traN</name>
    <name evidence="2" type="ORF">H9L05_21870</name>
</gene>
<name>A0A7H0H1K9_9BACT</name>
<evidence type="ECO:0000256" key="1">
    <source>
        <dbReference type="SAM" id="SignalP"/>
    </source>
</evidence>